<dbReference type="RefSeq" id="WP_170290478.1">
    <property type="nucleotide sequence ID" value="NZ_BAAABR010000004.1"/>
</dbReference>
<keyword evidence="2" id="KW-1185">Reference proteome</keyword>
<evidence type="ECO:0000313" key="1">
    <source>
        <dbReference type="EMBL" id="TWE15634.1"/>
    </source>
</evidence>
<protein>
    <submittedName>
        <fullName evidence="1">Uncharacterized protein</fullName>
    </submittedName>
</protein>
<name>A0A561EJ44_9ACTN</name>
<evidence type="ECO:0000313" key="2">
    <source>
        <dbReference type="Proteomes" id="UP000318416"/>
    </source>
</evidence>
<gene>
    <name evidence="1" type="ORF">FB465_0553</name>
</gene>
<dbReference type="AlphaFoldDB" id="A0A561EJ44"/>
<dbReference type="EMBL" id="VIVR01000001">
    <property type="protein sequence ID" value="TWE15634.1"/>
    <property type="molecule type" value="Genomic_DNA"/>
</dbReference>
<organism evidence="1 2">
    <name type="scientific">Kitasatospora atroaurantiaca</name>
    <dbReference type="NCBI Taxonomy" id="285545"/>
    <lineage>
        <taxon>Bacteria</taxon>
        <taxon>Bacillati</taxon>
        <taxon>Actinomycetota</taxon>
        <taxon>Actinomycetes</taxon>
        <taxon>Kitasatosporales</taxon>
        <taxon>Streptomycetaceae</taxon>
        <taxon>Kitasatospora</taxon>
    </lineage>
</organism>
<comment type="caution">
    <text evidence="1">The sequence shown here is derived from an EMBL/GenBank/DDBJ whole genome shotgun (WGS) entry which is preliminary data.</text>
</comment>
<accession>A0A561EJ44</accession>
<sequence length="49" mass="5312">MGNIYDYYAATDDAQAPGVFEDRRIDDPFGTISLKGADPYLLLGAVEAD</sequence>
<dbReference type="Proteomes" id="UP000318416">
    <property type="component" value="Unassembled WGS sequence"/>
</dbReference>
<reference evidence="1 2" key="1">
    <citation type="submission" date="2019-06" db="EMBL/GenBank/DDBJ databases">
        <title>Sequencing the genomes of 1000 actinobacteria strains.</title>
        <authorList>
            <person name="Klenk H.-P."/>
        </authorList>
    </citation>
    <scope>NUCLEOTIDE SEQUENCE [LARGE SCALE GENOMIC DNA]</scope>
    <source>
        <strain evidence="1 2">DSM 41649</strain>
    </source>
</reference>
<proteinExistence type="predicted"/>